<keyword evidence="5 9" id="KW-0106">Calcium</keyword>
<evidence type="ECO:0000256" key="1">
    <source>
        <dbReference type="ARBA" id="ARBA00004167"/>
    </source>
</evidence>
<keyword evidence="7" id="KW-1133">Transmembrane helix</keyword>
<evidence type="ECO:0000256" key="3">
    <source>
        <dbReference type="ARBA" id="ARBA00022729"/>
    </source>
</evidence>
<comment type="subcellular location">
    <subcellularLocation>
        <location evidence="1">Membrane</location>
        <topology evidence="1">Single-pass membrane protein</topology>
    </subcellularLocation>
</comment>
<keyword evidence="2" id="KW-0812">Transmembrane</keyword>
<dbReference type="EMBL" id="VIIS01001588">
    <property type="protein sequence ID" value="KAF0295990.1"/>
    <property type="molecule type" value="Genomic_DNA"/>
</dbReference>
<evidence type="ECO:0000256" key="8">
    <source>
        <dbReference type="ARBA" id="ARBA00023136"/>
    </source>
</evidence>
<keyword evidence="4" id="KW-0677">Repeat</keyword>
<name>A0A6A4VX33_AMPAM</name>
<evidence type="ECO:0000256" key="7">
    <source>
        <dbReference type="ARBA" id="ARBA00022989"/>
    </source>
</evidence>
<dbReference type="InterPro" id="IPR015919">
    <property type="entry name" value="Cadherin-like_sf"/>
</dbReference>
<dbReference type="CDD" id="cd11304">
    <property type="entry name" value="Cadherin_repeat"/>
    <property type="match status" value="3"/>
</dbReference>
<dbReference type="GO" id="GO:0007156">
    <property type="term" value="P:homophilic cell adhesion via plasma membrane adhesion molecules"/>
    <property type="evidence" value="ECO:0007669"/>
    <property type="project" value="InterPro"/>
</dbReference>
<dbReference type="GO" id="GO:0005509">
    <property type="term" value="F:calcium ion binding"/>
    <property type="evidence" value="ECO:0007669"/>
    <property type="project" value="UniProtKB-UniRule"/>
</dbReference>
<dbReference type="SUPFAM" id="SSF49313">
    <property type="entry name" value="Cadherin-like"/>
    <property type="match status" value="3"/>
</dbReference>
<dbReference type="PROSITE" id="PS50268">
    <property type="entry name" value="CADHERIN_2"/>
    <property type="match status" value="2"/>
</dbReference>
<feature type="domain" description="Cadherin" evidence="10">
    <location>
        <begin position="6"/>
        <end position="87"/>
    </location>
</feature>
<dbReference type="PANTHER" id="PTHR24027:SF438">
    <property type="entry name" value="CADHERIN 23"/>
    <property type="match status" value="1"/>
</dbReference>
<proteinExistence type="predicted"/>
<dbReference type="GO" id="GO:0045296">
    <property type="term" value="F:cadherin binding"/>
    <property type="evidence" value="ECO:0007669"/>
    <property type="project" value="TreeGrafter"/>
</dbReference>
<evidence type="ECO:0000313" key="12">
    <source>
        <dbReference type="Proteomes" id="UP000440578"/>
    </source>
</evidence>
<dbReference type="Pfam" id="PF00028">
    <property type="entry name" value="Cadherin"/>
    <property type="match status" value="2"/>
</dbReference>
<keyword evidence="3" id="KW-0732">Signal</keyword>
<evidence type="ECO:0000256" key="9">
    <source>
        <dbReference type="PROSITE-ProRule" id="PRU00043"/>
    </source>
</evidence>
<sequence>MATARTSNSELTFRIVAGDPGGNFTIDGSTGQLTLTRPLDFEALFGEGDTRMVNLTVQVSDKGQPPLSALCRAQVVVTDQNDEAPRFDRSVYTKTVPEDAPGGTRVIQVSASDADGSRQNSRVVYRIQHGAQDKFVIDSTTGLITVAQGANLDPDLSRPRAANYKLTVAALDGGLGADQLVDVATVNITIQDVNNKLPSFTDPGLVTIPEDTPLGSVVRRVVATDLDAVPLLRYSIDHSLGEARTEEGTLVRASDYNFTAAFQIHPIEGIVRTAR</sequence>
<dbReference type="AlphaFoldDB" id="A0A6A4VX33"/>
<dbReference type="GO" id="GO:0016342">
    <property type="term" value="C:catenin complex"/>
    <property type="evidence" value="ECO:0007669"/>
    <property type="project" value="TreeGrafter"/>
</dbReference>
<dbReference type="OrthoDB" id="6510378at2759"/>
<dbReference type="SMART" id="SM00112">
    <property type="entry name" value="CA"/>
    <property type="match status" value="2"/>
</dbReference>
<evidence type="ECO:0000259" key="10">
    <source>
        <dbReference type="PROSITE" id="PS50268"/>
    </source>
</evidence>
<keyword evidence="12" id="KW-1185">Reference proteome</keyword>
<organism evidence="11 12">
    <name type="scientific">Amphibalanus amphitrite</name>
    <name type="common">Striped barnacle</name>
    <name type="synonym">Balanus amphitrite</name>
    <dbReference type="NCBI Taxonomy" id="1232801"/>
    <lineage>
        <taxon>Eukaryota</taxon>
        <taxon>Metazoa</taxon>
        <taxon>Ecdysozoa</taxon>
        <taxon>Arthropoda</taxon>
        <taxon>Crustacea</taxon>
        <taxon>Multicrustacea</taxon>
        <taxon>Cirripedia</taxon>
        <taxon>Thoracica</taxon>
        <taxon>Thoracicalcarea</taxon>
        <taxon>Balanomorpha</taxon>
        <taxon>Balanoidea</taxon>
        <taxon>Balanidae</taxon>
        <taxon>Amphibalaninae</taxon>
        <taxon>Amphibalanus</taxon>
    </lineage>
</organism>
<dbReference type="GO" id="GO:0016477">
    <property type="term" value="P:cell migration"/>
    <property type="evidence" value="ECO:0007669"/>
    <property type="project" value="TreeGrafter"/>
</dbReference>
<accession>A0A6A4VX33</accession>
<gene>
    <name evidence="11" type="primary">Dchs1</name>
    <name evidence="11" type="ORF">FJT64_006541</name>
</gene>
<dbReference type="PANTHER" id="PTHR24027">
    <property type="entry name" value="CADHERIN-23"/>
    <property type="match status" value="1"/>
</dbReference>
<evidence type="ECO:0000256" key="2">
    <source>
        <dbReference type="ARBA" id="ARBA00022692"/>
    </source>
</evidence>
<evidence type="ECO:0000256" key="4">
    <source>
        <dbReference type="ARBA" id="ARBA00022737"/>
    </source>
</evidence>
<keyword evidence="8" id="KW-0472">Membrane</keyword>
<keyword evidence="6" id="KW-0130">Cell adhesion</keyword>
<protein>
    <submittedName>
        <fullName evidence="11">Protocadherin-16</fullName>
    </submittedName>
</protein>
<feature type="domain" description="Cadherin" evidence="10">
    <location>
        <begin position="88"/>
        <end position="200"/>
    </location>
</feature>
<dbReference type="Proteomes" id="UP000440578">
    <property type="component" value="Unassembled WGS sequence"/>
</dbReference>
<evidence type="ECO:0000256" key="5">
    <source>
        <dbReference type="ARBA" id="ARBA00022837"/>
    </source>
</evidence>
<dbReference type="InterPro" id="IPR039808">
    <property type="entry name" value="Cadherin"/>
</dbReference>
<dbReference type="FunFam" id="2.60.40.60:FF:000124">
    <property type="entry name" value="Cadherin-related family member 1"/>
    <property type="match status" value="1"/>
</dbReference>
<dbReference type="GO" id="GO:0008013">
    <property type="term" value="F:beta-catenin binding"/>
    <property type="evidence" value="ECO:0007669"/>
    <property type="project" value="TreeGrafter"/>
</dbReference>
<dbReference type="PRINTS" id="PR00205">
    <property type="entry name" value="CADHERIN"/>
</dbReference>
<comment type="caution">
    <text evidence="11">The sequence shown here is derived from an EMBL/GenBank/DDBJ whole genome shotgun (WGS) entry which is preliminary data.</text>
</comment>
<evidence type="ECO:0000256" key="6">
    <source>
        <dbReference type="ARBA" id="ARBA00022889"/>
    </source>
</evidence>
<reference evidence="11 12" key="1">
    <citation type="submission" date="2019-07" db="EMBL/GenBank/DDBJ databases">
        <title>Draft genome assembly of a fouling barnacle, Amphibalanus amphitrite (Darwin, 1854): The first reference genome for Thecostraca.</title>
        <authorList>
            <person name="Kim W."/>
        </authorList>
    </citation>
    <scope>NUCLEOTIDE SEQUENCE [LARGE SCALE GENOMIC DNA]</scope>
    <source>
        <strain evidence="11">SNU_AA5</strain>
        <tissue evidence="11">Soma without cirri and trophi</tissue>
    </source>
</reference>
<dbReference type="Gene3D" id="2.60.40.60">
    <property type="entry name" value="Cadherins"/>
    <property type="match status" value="3"/>
</dbReference>
<evidence type="ECO:0000313" key="11">
    <source>
        <dbReference type="EMBL" id="KAF0295990.1"/>
    </source>
</evidence>
<dbReference type="InterPro" id="IPR002126">
    <property type="entry name" value="Cadherin-like_dom"/>
</dbReference>